<protein>
    <submittedName>
        <fullName evidence="2">Uncharacterized protein</fullName>
    </submittedName>
</protein>
<evidence type="ECO:0000256" key="1">
    <source>
        <dbReference type="SAM" id="MobiDB-lite"/>
    </source>
</evidence>
<accession>A0A6C0CKM8</accession>
<evidence type="ECO:0000313" key="2">
    <source>
        <dbReference type="EMBL" id="QHT04712.1"/>
    </source>
</evidence>
<sequence length="161" mass="18267">MDSSNEIDNTSEELNESTNFQKGGSVDEMDDDYMGNIDQDDRSVSDDEENPVGDESFGESLNESVDESVNEFANESVDDSKETPIKKNKGKQRLIPISDSENNNPEEINEQLKKLQNAQIKEKLKMMSQNYHKCNSKLGCETVKYEFIEPIKSGTWTVLKK</sequence>
<dbReference type="EMBL" id="MN739436">
    <property type="protein sequence ID" value="QHT04712.1"/>
    <property type="molecule type" value="Genomic_DNA"/>
</dbReference>
<proteinExistence type="predicted"/>
<organism evidence="2">
    <name type="scientific">viral metagenome</name>
    <dbReference type="NCBI Taxonomy" id="1070528"/>
    <lineage>
        <taxon>unclassified sequences</taxon>
        <taxon>metagenomes</taxon>
        <taxon>organismal metagenomes</taxon>
    </lineage>
</organism>
<name>A0A6C0CKM8_9ZZZZ</name>
<dbReference type="AlphaFoldDB" id="A0A6C0CKM8"/>
<feature type="region of interest" description="Disordered" evidence="1">
    <location>
        <begin position="1"/>
        <end position="107"/>
    </location>
</feature>
<reference evidence="2" key="1">
    <citation type="journal article" date="2020" name="Nature">
        <title>Giant virus diversity and host interactions through global metagenomics.</title>
        <authorList>
            <person name="Schulz F."/>
            <person name="Roux S."/>
            <person name="Paez-Espino D."/>
            <person name="Jungbluth S."/>
            <person name="Walsh D.A."/>
            <person name="Denef V.J."/>
            <person name="McMahon K.D."/>
            <person name="Konstantinidis K.T."/>
            <person name="Eloe-Fadrosh E.A."/>
            <person name="Kyrpides N.C."/>
            <person name="Woyke T."/>
        </authorList>
    </citation>
    <scope>NUCLEOTIDE SEQUENCE</scope>
    <source>
        <strain evidence="2">GVMAG-M-3300021343-4</strain>
    </source>
</reference>